<sequence length="76" mass="8671">MHNRQNVHVLAIDPKYDEERKTLDGTDPSIFENQCKLLRVAFNPIDRNSYLINQIISKASYQSRASARSCFAGSVK</sequence>
<name>A0A5C5Z0K3_9BACT</name>
<evidence type="ECO:0000313" key="1">
    <source>
        <dbReference type="EMBL" id="TWT80536.1"/>
    </source>
</evidence>
<keyword evidence="2" id="KW-1185">Reference proteome</keyword>
<evidence type="ECO:0000313" key="2">
    <source>
        <dbReference type="Proteomes" id="UP000315010"/>
    </source>
</evidence>
<reference evidence="1 2" key="1">
    <citation type="submission" date="2019-02" db="EMBL/GenBank/DDBJ databases">
        <title>Deep-cultivation of Planctomycetes and their phenomic and genomic characterization uncovers novel biology.</title>
        <authorList>
            <person name="Wiegand S."/>
            <person name="Jogler M."/>
            <person name="Boedeker C."/>
            <person name="Pinto D."/>
            <person name="Vollmers J."/>
            <person name="Rivas-Marin E."/>
            <person name="Kohn T."/>
            <person name="Peeters S.H."/>
            <person name="Heuer A."/>
            <person name="Rast P."/>
            <person name="Oberbeckmann S."/>
            <person name="Bunk B."/>
            <person name="Jeske O."/>
            <person name="Meyerdierks A."/>
            <person name="Storesund J.E."/>
            <person name="Kallscheuer N."/>
            <person name="Luecker S."/>
            <person name="Lage O.M."/>
            <person name="Pohl T."/>
            <person name="Merkel B.J."/>
            <person name="Hornburger P."/>
            <person name="Mueller R.-W."/>
            <person name="Bruemmer F."/>
            <person name="Labrenz M."/>
            <person name="Spormann A.M."/>
            <person name="Op Den Camp H."/>
            <person name="Overmann J."/>
            <person name="Amann R."/>
            <person name="Jetten M.S.M."/>
            <person name="Mascher T."/>
            <person name="Medema M.H."/>
            <person name="Devos D.P."/>
            <person name="Kaster A.-K."/>
            <person name="Ovreas L."/>
            <person name="Rohde M."/>
            <person name="Galperin M.Y."/>
            <person name="Jogler C."/>
        </authorList>
    </citation>
    <scope>NUCLEOTIDE SEQUENCE [LARGE SCALE GENOMIC DNA]</scope>
    <source>
        <strain evidence="1 2">CA13</strain>
    </source>
</reference>
<protein>
    <submittedName>
        <fullName evidence="1">Uncharacterized protein</fullName>
    </submittedName>
</protein>
<dbReference type="Proteomes" id="UP000315010">
    <property type="component" value="Unassembled WGS sequence"/>
</dbReference>
<proteinExistence type="predicted"/>
<dbReference type="EMBL" id="SJPJ01000001">
    <property type="protein sequence ID" value="TWT80536.1"/>
    <property type="molecule type" value="Genomic_DNA"/>
</dbReference>
<gene>
    <name evidence="1" type="ORF">CA13_19810</name>
</gene>
<accession>A0A5C5Z0K3</accession>
<comment type="caution">
    <text evidence="1">The sequence shown here is derived from an EMBL/GenBank/DDBJ whole genome shotgun (WGS) entry which is preliminary data.</text>
</comment>
<dbReference type="AlphaFoldDB" id="A0A5C5Z0K3"/>
<organism evidence="1 2">
    <name type="scientific">Novipirellula herctigrandis</name>
    <dbReference type="NCBI Taxonomy" id="2527986"/>
    <lineage>
        <taxon>Bacteria</taxon>
        <taxon>Pseudomonadati</taxon>
        <taxon>Planctomycetota</taxon>
        <taxon>Planctomycetia</taxon>
        <taxon>Pirellulales</taxon>
        <taxon>Pirellulaceae</taxon>
        <taxon>Novipirellula</taxon>
    </lineage>
</organism>